<comment type="caution">
    <text evidence="2">The sequence shown here is derived from an EMBL/GenBank/DDBJ whole genome shotgun (WGS) entry which is preliminary data.</text>
</comment>
<dbReference type="EMBL" id="MUKV01000022">
    <property type="protein sequence ID" value="OQS36502.1"/>
    <property type="molecule type" value="Genomic_DNA"/>
</dbReference>
<dbReference type="InterPro" id="IPR016181">
    <property type="entry name" value="Acyl_CoA_acyltransferase"/>
</dbReference>
<protein>
    <submittedName>
        <fullName evidence="2">GNAT family N-acetyltransferase</fullName>
    </submittedName>
</protein>
<organism evidence="2 3">
    <name type="scientific">Chromobacterium haemolyticum</name>
    <dbReference type="NCBI Taxonomy" id="394935"/>
    <lineage>
        <taxon>Bacteria</taxon>
        <taxon>Pseudomonadati</taxon>
        <taxon>Pseudomonadota</taxon>
        <taxon>Betaproteobacteria</taxon>
        <taxon>Neisseriales</taxon>
        <taxon>Chromobacteriaceae</taxon>
        <taxon>Chromobacterium</taxon>
    </lineage>
</organism>
<sequence length="188" mass="20795">MEILIFPEAEVPAELRMQVLELQNLAWPGEPPTRPDPIHDPALRPLSLLLVENRRVLSALDILSKQLSHADEDFQASGISCMVTQPEDRSRGLGRLLAASARETMQANGADLGIFTCDRPLRRFYQSCGWSELPGAVLIGGTPASPFPSSQFDKATMAGFFSDKAKRMAARFEHCEIALYPGDIDKLW</sequence>
<dbReference type="Pfam" id="PF13527">
    <property type="entry name" value="Acetyltransf_9"/>
    <property type="match status" value="1"/>
</dbReference>
<dbReference type="GO" id="GO:0016747">
    <property type="term" value="F:acyltransferase activity, transferring groups other than amino-acyl groups"/>
    <property type="evidence" value="ECO:0007669"/>
    <property type="project" value="InterPro"/>
</dbReference>
<dbReference type="SUPFAM" id="SSF55729">
    <property type="entry name" value="Acyl-CoA N-acyltransferases (Nat)"/>
    <property type="match status" value="1"/>
</dbReference>
<keyword evidence="2" id="KW-0808">Transferase</keyword>
<dbReference type="InterPro" id="IPR000182">
    <property type="entry name" value="GNAT_dom"/>
</dbReference>
<dbReference type="Proteomes" id="UP000192721">
    <property type="component" value="Unassembled WGS sequence"/>
</dbReference>
<accession>A0A1W0CPJ5</accession>
<name>A0A1W0CPJ5_9NEIS</name>
<feature type="domain" description="N-acetyltransferase" evidence="1">
    <location>
        <begin position="1"/>
        <end position="148"/>
    </location>
</feature>
<evidence type="ECO:0000313" key="3">
    <source>
        <dbReference type="Proteomes" id="UP000192721"/>
    </source>
</evidence>
<dbReference type="AlphaFoldDB" id="A0A1W0CPJ5"/>
<evidence type="ECO:0000259" key="1">
    <source>
        <dbReference type="PROSITE" id="PS51186"/>
    </source>
</evidence>
<evidence type="ECO:0000313" key="2">
    <source>
        <dbReference type="EMBL" id="OQS36502.1"/>
    </source>
</evidence>
<reference evidence="2 3" key="1">
    <citation type="submission" date="2017-02" db="EMBL/GenBank/DDBJ databases">
        <title>Chromobacterium haemolyticum H5244.</title>
        <authorList>
            <person name="Gulvik C.A."/>
        </authorList>
    </citation>
    <scope>NUCLEOTIDE SEQUENCE [LARGE SCALE GENOMIC DNA]</scope>
    <source>
        <strain evidence="2 3">H5244</strain>
    </source>
</reference>
<dbReference type="RefSeq" id="WP_081556122.1">
    <property type="nucleotide sequence ID" value="NZ_MUKV01000022.1"/>
</dbReference>
<dbReference type="PROSITE" id="PS51186">
    <property type="entry name" value="GNAT"/>
    <property type="match status" value="1"/>
</dbReference>
<proteinExistence type="predicted"/>
<gene>
    <name evidence="2" type="ORF">B0T45_15655</name>
</gene>
<dbReference type="Gene3D" id="3.40.630.30">
    <property type="match status" value="1"/>
</dbReference>